<keyword evidence="8" id="KW-0653">Protein transport</keyword>
<dbReference type="FunFam" id="1.25.40.470:FF:000002">
    <property type="entry name" value="Coatomer subunit alpha"/>
    <property type="match status" value="1"/>
</dbReference>
<protein>
    <submittedName>
        <fullName evidence="16">Uncharacterized protein</fullName>
    </submittedName>
</protein>
<evidence type="ECO:0000256" key="11">
    <source>
        <dbReference type="PROSITE-ProRule" id="PRU00221"/>
    </source>
</evidence>
<evidence type="ECO:0000256" key="9">
    <source>
        <dbReference type="ARBA" id="ARBA00023034"/>
    </source>
</evidence>
<evidence type="ECO:0000256" key="5">
    <source>
        <dbReference type="ARBA" id="ARBA00022574"/>
    </source>
</evidence>
<evidence type="ECO:0000256" key="8">
    <source>
        <dbReference type="ARBA" id="ARBA00022927"/>
    </source>
</evidence>
<dbReference type="GO" id="GO:0005198">
    <property type="term" value="F:structural molecule activity"/>
    <property type="evidence" value="ECO:0007669"/>
    <property type="project" value="InterPro"/>
</dbReference>
<dbReference type="InterPro" id="IPR016391">
    <property type="entry name" value="Coatomer_asu"/>
</dbReference>
<keyword evidence="10" id="KW-0472">Membrane</keyword>
<dbReference type="OrthoDB" id="10261470at2759"/>
<feature type="repeat" description="WD" evidence="11">
    <location>
        <begin position="47"/>
        <end position="88"/>
    </location>
</feature>
<dbReference type="GO" id="GO:0006886">
    <property type="term" value="P:intracellular protein transport"/>
    <property type="evidence" value="ECO:0007669"/>
    <property type="project" value="InterPro"/>
</dbReference>
<dbReference type="PROSITE" id="PS50082">
    <property type="entry name" value="WD_REPEATS_2"/>
    <property type="match status" value="5"/>
</dbReference>
<dbReference type="CDD" id="cd22948">
    <property type="entry name" value="Coatomer_WDAD_alpha"/>
    <property type="match status" value="1"/>
</dbReference>
<comment type="subcellular location">
    <subcellularLocation>
        <location evidence="2">Cytoplasm</location>
    </subcellularLocation>
    <subcellularLocation>
        <location evidence="1">Golgi apparatus membrane</location>
        <topology evidence="1">Peripheral membrane protein</topology>
        <orientation evidence="1">Cytoplasmic side</orientation>
    </subcellularLocation>
</comment>
<evidence type="ECO:0000256" key="2">
    <source>
        <dbReference type="ARBA" id="ARBA00004496"/>
    </source>
</evidence>
<accession>A0A448Z3H6</accession>
<dbReference type="GO" id="GO:0000139">
    <property type="term" value="C:Golgi membrane"/>
    <property type="evidence" value="ECO:0007669"/>
    <property type="project" value="UniProtKB-SubCell"/>
</dbReference>
<dbReference type="InterPro" id="IPR050844">
    <property type="entry name" value="Coatomer_complex_subunit"/>
</dbReference>
<dbReference type="InterPro" id="IPR047312">
    <property type="entry name" value="Coatomer_alpha_WD-assoc_reg"/>
</dbReference>
<evidence type="ECO:0000256" key="10">
    <source>
        <dbReference type="ARBA" id="ARBA00023136"/>
    </source>
</evidence>
<keyword evidence="6" id="KW-0677">Repeat</keyword>
<feature type="region of interest" description="Disordered" evidence="12">
    <location>
        <begin position="929"/>
        <end position="954"/>
    </location>
</feature>
<keyword evidence="7" id="KW-0931">ER-Golgi transport</keyword>
<dbReference type="Pfam" id="PF00400">
    <property type="entry name" value="WD40"/>
    <property type="match status" value="6"/>
</dbReference>
<dbReference type="Pfam" id="PF23953">
    <property type="entry name" value="TPR_COPA_B"/>
    <property type="match status" value="1"/>
</dbReference>
<dbReference type="PROSITE" id="PS00678">
    <property type="entry name" value="WD_REPEATS_1"/>
    <property type="match status" value="1"/>
</dbReference>
<dbReference type="Pfam" id="PF06957">
    <property type="entry name" value="COPI_C"/>
    <property type="match status" value="1"/>
</dbReference>
<dbReference type="GO" id="GO:0006888">
    <property type="term" value="P:endoplasmic reticulum to Golgi vesicle-mediated transport"/>
    <property type="evidence" value="ECO:0007669"/>
    <property type="project" value="InterPro"/>
</dbReference>
<dbReference type="PROSITE" id="PS50294">
    <property type="entry name" value="WD_REPEATS_REGION"/>
    <property type="match status" value="5"/>
</dbReference>
<keyword evidence="9" id="KW-0333">Golgi apparatus</keyword>
<dbReference type="GO" id="GO:0030126">
    <property type="term" value="C:COPI vesicle coat"/>
    <property type="evidence" value="ECO:0007669"/>
    <property type="project" value="InterPro"/>
</dbReference>
<proteinExistence type="predicted"/>
<dbReference type="Gene3D" id="2.130.10.10">
    <property type="entry name" value="YVTN repeat-like/Quinoprotein amine dehydrogenase"/>
    <property type="match status" value="1"/>
</dbReference>
<gene>
    <name evidence="16" type="ORF">PSNMU_V1.4_AUG-EV-PASAV3_0033760</name>
</gene>
<evidence type="ECO:0000259" key="13">
    <source>
        <dbReference type="Pfam" id="PF04053"/>
    </source>
</evidence>
<dbReference type="CDD" id="cd00200">
    <property type="entry name" value="WD40"/>
    <property type="match status" value="1"/>
</dbReference>
<dbReference type="PANTHER" id="PTHR19876:SF1">
    <property type="entry name" value="COATOMER SUBUNIT ALPHA"/>
    <property type="match status" value="1"/>
</dbReference>
<evidence type="ECO:0000256" key="4">
    <source>
        <dbReference type="ARBA" id="ARBA00022490"/>
    </source>
</evidence>
<dbReference type="InterPro" id="IPR010714">
    <property type="entry name" value="Coatomer_asu_C"/>
</dbReference>
<organism evidence="16 17">
    <name type="scientific">Pseudo-nitzschia multistriata</name>
    <dbReference type="NCBI Taxonomy" id="183589"/>
    <lineage>
        <taxon>Eukaryota</taxon>
        <taxon>Sar</taxon>
        <taxon>Stramenopiles</taxon>
        <taxon>Ochrophyta</taxon>
        <taxon>Bacillariophyta</taxon>
        <taxon>Bacillariophyceae</taxon>
        <taxon>Bacillariophycidae</taxon>
        <taxon>Bacillariales</taxon>
        <taxon>Bacillariaceae</taxon>
        <taxon>Pseudo-nitzschia</taxon>
    </lineage>
</organism>
<evidence type="ECO:0000256" key="6">
    <source>
        <dbReference type="ARBA" id="ARBA00022737"/>
    </source>
</evidence>
<dbReference type="Gene3D" id="1.25.40.470">
    <property type="match status" value="1"/>
</dbReference>
<dbReference type="InterPro" id="IPR056176">
    <property type="entry name" value="TPR_COPA_B"/>
</dbReference>
<keyword evidence="4" id="KW-0963">Cytoplasm</keyword>
<dbReference type="InterPro" id="IPR019775">
    <property type="entry name" value="WD40_repeat_CS"/>
</dbReference>
<dbReference type="SMART" id="SM00320">
    <property type="entry name" value="WD40"/>
    <property type="match status" value="8"/>
</dbReference>
<evidence type="ECO:0000313" key="16">
    <source>
        <dbReference type="EMBL" id="VEU36613.1"/>
    </source>
</evidence>
<dbReference type="SUPFAM" id="SSF50978">
    <property type="entry name" value="WD40 repeat-like"/>
    <property type="match status" value="1"/>
</dbReference>
<dbReference type="FunFam" id="2.130.10.10:FF:000010">
    <property type="entry name" value="Coatomer subunit alpha"/>
    <property type="match status" value="1"/>
</dbReference>
<evidence type="ECO:0000259" key="14">
    <source>
        <dbReference type="Pfam" id="PF06957"/>
    </source>
</evidence>
<dbReference type="Pfam" id="PF04053">
    <property type="entry name" value="B-prop_COPA_B_2nd"/>
    <property type="match status" value="1"/>
</dbReference>
<dbReference type="GO" id="GO:0006891">
    <property type="term" value="P:intra-Golgi vesicle-mediated transport"/>
    <property type="evidence" value="ECO:0007669"/>
    <property type="project" value="TreeGrafter"/>
</dbReference>
<dbReference type="PRINTS" id="PR00320">
    <property type="entry name" value="GPROTEINBRPT"/>
</dbReference>
<keyword evidence="3" id="KW-0813">Transport</keyword>
<keyword evidence="17" id="KW-1185">Reference proteome</keyword>
<name>A0A448Z3H6_9STRA</name>
<evidence type="ECO:0000259" key="15">
    <source>
        <dbReference type="Pfam" id="PF23953"/>
    </source>
</evidence>
<dbReference type="PIRSF" id="PIRSF003354">
    <property type="entry name" value="Coatomer_alpha_subunit"/>
    <property type="match status" value="1"/>
</dbReference>
<keyword evidence="5 11" id="KW-0853">WD repeat</keyword>
<dbReference type="InterPro" id="IPR020472">
    <property type="entry name" value="WD40_PAC1"/>
</dbReference>
<evidence type="ECO:0000313" key="17">
    <source>
        <dbReference type="Proteomes" id="UP000291116"/>
    </source>
</evidence>
<dbReference type="GO" id="GO:0006890">
    <property type="term" value="P:retrograde vesicle-mediated transport, Golgi to endoplasmic reticulum"/>
    <property type="evidence" value="ECO:0007669"/>
    <property type="project" value="TreeGrafter"/>
</dbReference>
<evidence type="ECO:0000256" key="7">
    <source>
        <dbReference type="ARBA" id="ARBA00022892"/>
    </source>
</evidence>
<dbReference type="InterPro" id="IPR015943">
    <property type="entry name" value="WD40/YVTN_repeat-like_dom_sf"/>
</dbReference>
<dbReference type="PANTHER" id="PTHR19876">
    <property type="entry name" value="COATOMER"/>
    <property type="match status" value="1"/>
</dbReference>
<evidence type="ECO:0000256" key="3">
    <source>
        <dbReference type="ARBA" id="ARBA00022448"/>
    </source>
</evidence>
<feature type="domain" description="COPA/B second beta-propeller" evidence="13">
    <location>
        <begin position="387"/>
        <end position="616"/>
    </location>
</feature>
<evidence type="ECO:0000256" key="1">
    <source>
        <dbReference type="ARBA" id="ARBA00004255"/>
    </source>
</evidence>
<reference evidence="16 17" key="1">
    <citation type="submission" date="2019-01" db="EMBL/GenBank/DDBJ databases">
        <authorList>
            <person name="Ferrante I. M."/>
        </authorList>
    </citation>
    <scope>NUCLEOTIDE SEQUENCE [LARGE SCALE GENOMIC DNA]</scope>
    <source>
        <strain evidence="16 17">B856</strain>
    </source>
</reference>
<sequence>MLTKFESKSARVKGLAFHPVRPWVCASLHNGVIQLWDYRVGTVIDRFEEHDGPVRGVDFHKTDSLIVSGGDDYKIKVWDYKLRRCLFTLLGHLDYIRTVEFHPDPAKFPWILSASDDQTLRLWDFQKRSCLSVLTGHNHYVMCAAFHPSEDLIVSASLDQTVRVWDTTGLRKKQTGQDVMDPMRGPQVSATTNAAMNVQAELFGTNDVVVKYVLEGHDRGVNWACFHPTLPLLASAADDRQVKLWRMSETKAWEVDTLRGHANNVSSCLFHPKHDLIVSNSEDRSIRVWDVSKRVGVQTFRREGDRFWILAAHSNQNLLAAGHDSGMIVFKLERERPAMCYNAPRSKLYYVRGRELFARDYSRGDGSGNDIPIASLRRVGQQAQTDGIGSAPRTLVYNAHNPSEGNVLVCSDIDGGSYELLTFNGANVTDGKRGACLGPAVFLGRNRFAVLDRHQRQIIVKNLDNETTKRVQPPVANVDALLDGGASGRVLLRADDRAILFEVQSRRILGELTAPKIKSVVWSPDGSKVAIVCKYGVVIADRQLEQLCSVSDNVRIKSGAWDCSPSSDGTASNLFVYTTLNHIKYCLPSGDSGTIRTLETPIYAVRVVKDQLHCLDREARARVIAIDTTEARFKLALANKKYGRVMHMVNHSRLCGRAIVAYLQQRGFPEVALHFVREPKTRFKLALACGDIEAAMESAFALENQTQQNSEIEGGSSTDETREIWSELGAEALRQGNYEMVEMSYQRTKDFDRLSFLYLMTGDTEKLRKMLKISNMRGDIMGRYHNALFLGDAAERLAVLEASGNLPLAFMCAKLHGLVEDADRIKVAIETNEGEEKMQTVLEQTLAIETQNDRSGGRLLQPPTPIFRDNNWPTLEVQKSTLADLTAAVPEEEEVETQAALNAPVSELADDWQDAVDDSDLAADLAAADDDFGDDDWGDDDGLDDLGDFGNDEDLDVDGDDFDNIADDSGFQLPPSGRPPAACWVANSSHAADHVAAGGMSSAMQLLNRQIAASEFSVLQQNMMGCYAGSMMSVPGIAGSGSMALPLMRNDSDGHPGNASLPRTYITPKNLVDGVKSGYRFFQGGKFNDSKASFMAVLTQIPLVVTNNPKEQAQIKHMVNVCREYITGIRIKGAMAEAGKDPVRATELSAYFTHCELIPAHMVLALRSAMGTAFKHKNYILAASCARRLLELPEMSSERNADLKNKAMKVRQKSEQIARNEHELNYDETKSFKIDCATLVPIYSGASYKSCSYCGSQYAGDDMVNKLCSTCGLSQVGIKTLGLVTG</sequence>
<dbReference type="SUPFAM" id="SSF50969">
    <property type="entry name" value="YVTN repeat-like/Quinoprotein amine dehydrogenase"/>
    <property type="match status" value="1"/>
</dbReference>
<feature type="repeat" description="WD" evidence="11">
    <location>
        <begin position="214"/>
        <end position="255"/>
    </location>
</feature>
<feature type="repeat" description="WD" evidence="11">
    <location>
        <begin position="134"/>
        <end position="175"/>
    </location>
</feature>
<dbReference type="EMBL" id="CAACVS010000096">
    <property type="protein sequence ID" value="VEU36613.1"/>
    <property type="molecule type" value="Genomic_DNA"/>
</dbReference>
<evidence type="ECO:0000256" key="12">
    <source>
        <dbReference type="SAM" id="MobiDB-lite"/>
    </source>
</evidence>
<feature type="repeat" description="WD" evidence="11">
    <location>
        <begin position="258"/>
        <end position="299"/>
    </location>
</feature>
<dbReference type="InterPro" id="IPR006692">
    <property type="entry name" value="Beta-prop_COPA/B_2nd"/>
</dbReference>
<feature type="domain" description="Coatomer alpha subunit C-terminal" evidence="14">
    <location>
        <begin position="906"/>
        <end position="1284"/>
    </location>
</feature>
<dbReference type="Proteomes" id="UP000291116">
    <property type="component" value="Unassembled WGS sequence"/>
</dbReference>
<feature type="domain" description="COPA/B TPR" evidence="15">
    <location>
        <begin position="658"/>
        <end position="814"/>
    </location>
</feature>
<feature type="repeat" description="WD" evidence="11">
    <location>
        <begin position="89"/>
        <end position="133"/>
    </location>
</feature>
<dbReference type="InterPro" id="IPR001680">
    <property type="entry name" value="WD40_rpt"/>
</dbReference>
<dbReference type="InterPro" id="IPR036322">
    <property type="entry name" value="WD40_repeat_dom_sf"/>
</dbReference>
<dbReference type="InterPro" id="IPR011044">
    <property type="entry name" value="Quino_amine_DH_bsu"/>
</dbReference>